<feature type="domain" description="Methyl-accepting transducer" evidence="8">
    <location>
        <begin position="289"/>
        <end position="532"/>
    </location>
</feature>
<evidence type="ECO:0000256" key="4">
    <source>
        <dbReference type="ARBA" id="ARBA00023224"/>
    </source>
</evidence>
<evidence type="ECO:0000256" key="3">
    <source>
        <dbReference type="ARBA" id="ARBA00023136"/>
    </source>
</evidence>
<dbReference type="CDD" id="cd11386">
    <property type="entry name" value="MCP_signal"/>
    <property type="match status" value="1"/>
</dbReference>
<dbReference type="RefSeq" id="WP_268005121.1">
    <property type="nucleotide sequence ID" value="NZ_CP104067.1"/>
</dbReference>
<reference evidence="10" key="1">
    <citation type="submission" date="2022-08" db="EMBL/GenBank/DDBJ databases">
        <title>Alicyclobacillus fastidiosus DSM 17978, complete genome.</title>
        <authorList>
            <person name="Wang Q."/>
            <person name="Cai R."/>
            <person name="Wang Z."/>
        </authorList>
    </citation>
    <scope>NUCLEOTIDE SEQUENCE</scope>
    <source>
        <strain evidence="10">DSM 17978</strain>
    </source>
</reference>
<proteinExistence type="inferred from homology"/>
<dbReference type="EMBL" id="CP104067">
    <property type="protein sequence ID" value="WAH41210.1"/>
    <property type="molecule type" value="Genomic_DNA"/>
</dbReference>
<name>A0ABY6ZGG2_9BACL</name>
<keyword evidence="4 6" id="KW-0807">Transducer</keyword>
<sequence length="576" mass="61428">MLEKKRIALSSRVTAVLCVLGVFIAGNAATTYFMSMNMNNKVSKIKNEDLMYTIDSQKANLDFMTDDDNMLYLAGIPANTPKATTGAVISAMNSAESDLLNSLKSISRIADLNPQERKHVNTAMDAANAYLDLVHKVEQQDAQDHATANHTIFDTSAETTVFTNLQSAFNQMTADAKARVTNESNATIRYGHQGTLIGMVIGIIAILIGLAGAIYTRRALKPLHIVVAKLKKVAGGDFTAEDMLVSSNDEIADLAEATNLLKNNLSALISKVELHAQQVAASSEQLTASAEQTAQATQNIAETIQQIATGSEEQAQSIQASSLLVQELSAKMQDIADSAEHSSTFTSHATTMAGEGQESVSTAINQMKSIDNTVKSLTTIVKELGDQSKEIGQIVNVIQEIATQTNLLSLNAAIEAARAGQHGKGFAIVADEVRKLADQSNKSAERIMALITTIQNQTNDAMSAAEATNREVSMGIESVNSAGDAFRTITDSVTDVANMIREVCTSIQEISVATKMFAVTIEESSEVATTVSNGTQDISATTEEQLASMQEIAASSSSLSDVSEELLSNVLKFKLS</sequence>
<dbReference type="CDD" id="cd06225">
    <property type="entry name" value="HAMP"/>
    <property type="match status" value="1"/>
</dbReference>
<comment type="similarity">
    <text evidence="5">Belongs to the methyl-accepting chemotaxis (MCP) protein family.</text>
</comment>
<evidence type="ECO:0000313" key="10">
    <source>
        <dbReference type="EMBL" id="WAH41210.1"/>
    </source>
</evidence>
<dbReference type="Proteomes" id="UP001164761">
    <property type="component" value="Chromosome"/>
</dbReference>
<keyword evidence="7" id="KW-1133">Transmembrane helix</keyword>
<gene>
    <name evidence="10" type="ORF">NZD89_23580</name>
</gene>
<dbReference type="SUPFAM" id="SSF58104">
    <property type="entry name" value="Methyl-accepting chemotaxis protein (MCP) signaling domain"/>
    <property type="match status" value="1"/>
</dbReference>
<keyword evidence="2" id="KW-1003">Cell membrane</keyword>
<dbReference type="SMART" id="SM00283">
    <property type="entry name" value="MA"/>
    <property type="match status" value="1"/>
</dbReference>
<keyword evidence="11" id="KW-1185">Reference proteome</keyword>
<dbReference type="PROSITE" id="PS50885">
    <property type="entry name" value="HAMP"/>
    <property type="match status" value="1"/>
</dbReference>
<dbReference type="PRINTS" id="PR00260">
    <property type="entry name" value="CHEMTRNSDUCR"/>
</dbReference>
<evidence type="ECO:0000256" key="2">
    <source>
        <dbReference type="ARBA" id="ARBA00022475"/>
    </source>
</evidence>
<protein>
    <submittedName>
        <fullName evidence="10">Methyl-accepting chemotaxis protein</fullName>
    </submittedName>
</protein>
<dbReference type="InterPro" id="IPR004089">
    <property type="entry name" value="MCPsignal_dom"/>
</dbReference>
<comment type="subcellular location">
    <subcellularLocation>
        <location evidence="1">Cell membrane</location>
    </subcellularLocation>
</comment>
<evidence type="ECO:0000313" key="11">
    <source>
        <dbReference type="Proteomes" id="UP001164761"/>
    </source>
</evidence>
<evidence type="ECO:0000256" key="7">
    <source>
        <dbReference type="SAM" id="Phobius"/>
    </source>
</evidence>
<evidence type="ECO:0000256" key="6">
    <source>
        <dbReference type="PROSITE-ProRule" id="PRU00284"/>
    </source>
</evidence>
<evidence type="ECO:0000256" key="1">
    <source>
        <dbReference type="ARBA" id="ARBA00004236"/>
    </source>
</evidence>
<dbReference type="InterPro" id="IPR004090">
    <property type="entry name" value="Chemotax_Me-accpt_rcpt"/>
</dbReference>
<keyword evidence="7" id="KW-0812">Transmembrane</keyword>
<evidence type="ECO:0000259" key="8">
    <source>
        <dbReference type="PROSITE" id="PS50111"/>
    </source>
</evidence>
<dbReference type="Gene3D" id="6.10.340.10">
    <property type="match status" value="1"/>
</dbReference>
<dbReference type="SMART" id="SM00304">
    <property type="entry name" value="HAMP"/>
    <property type="match status" value="1"/>
</dbReference>
<dbReference type="PROSITE" id="PS50111">
    <property type="entry name" value="CHEMOTAXIS_TRANSDUC_2"/>
    <property type="match status" value="1"/>
</dbReference>
<dbReference type="Pfam" id="PF00672">
    <property type="entry name" value="HAMP"/>
    <property type="match status" value="1"/>
</dbReference>
<dbReference type="Pfam" id="PF00015">
    <property type="entry name" value="MCPsignal"/>
    <property type="match status" value="1"/>
</dbReference>
<dbReference type="Gene3D" id="1.10.287.950">
    <property type="entry name" value="Methyl-accepting chemotaxis protein"/>
    <property type="match status" value="1"/>
</dbReference>
<feature type="domain" description="HAMP" evidence="9">
    <location>
        <begin position="217"/>
        <end position="270"/>
    </location>
</feature>
<organism evidence="10 11">
    <name type="scientific">Alicyclobacillus fastidiosus</name>
    <dbReference type="NCBI Taxonomy" id="392011"/>
    <lineage>
        <taxon>Bacteria</taxon>
        <taxon>Bacillati</taxon>
        <taxon>Bacillota</taxon>
        <taxon>Bacilli</taxon>
        <taxon>Bacillales</taxon>
        <taxon>Alicyclobacillaceae</taxon>
        <taxon>Alicyclobacillus</taxon>
    </lineage>
</organism>
<keyword evidence="3 7" id="KW-0472">Membrane</keyword>
<feature type="transmembrane region" description="Helical" evidence="7">
    <location>
        <begin position="196"/>
        <end position="215"/>
    </location>
</feature>
<dbReference type="InterPro" id="IPR003660">
    <property type="entry name" value="HAMP_dom"/>
</dbReference>
<dbReference type="PANTHER" id="PTHR32089:SF112">
    <property type="entry name" value="LYSOZYME-LIKE PROTEIN-RELATED"/>
    <property type="match status" value="1"/>
</dbReference>
<dbReference type="PANTHER" id="PTHR32089">
    <property type="entry name" value="METHYL-ACCEPTING CHEMOTAXIS PROTEIN MCPB"/>
    <property type="match status" value="1"/>
</dbReference>
<accession>A0ABY6ZGG2</accession>
<evidence type="ECO:0000259" key="9">
    <source>
        <dbReference type="PROSITE" id="PS50885"/>
    </source>
</evidence>
<evidence type="ECO:0000256" key="5">
    <source>
        <dbReference type="ARBA" id="ARBA00029447"/>
    </source>
</evidence>